<feature type="chain" id="PRO_5047284895" description="PKD/REJ-like domain-containing protein" evidence="3">
    <location>
        <begin position="23"/>
        <end position="1652"/>
    </location>
</feature>
<keyword evidence="2" id="KW-0812">Transmembrane</keyword>
<feature type="signal peptide" evidence="3">
    <location>
        <begin position="1"/>
        <end position="22"/>
    </location>
</feature>
<gene>
    <name evidence="4" type="ORF">VaNZ11_003092</name>
</gene>
<feature type="compositionally biased region" description="Polar residues" evidence="1">
    <location>
        <begin position="1614"/>
        <end position="1626"/>
    </location>
</feature>
<evidence type="ECO:0000313" key="4">
    <source>
        <dbReference type="EMBL" id="GLI60874.1"/>
    </source>
</evidence>
<feature type="transmembrane region" description="Helical" evidence="2">
    <location>
        <begin position="1533"/>
        <end position="1557"/>
    </location>
</feature>
<dbReference type="PANTHER" id="PTHR36721:SF1">
    <property type="entry name" value="OS04G0446401 PROTEIN"/>
    <property type="match status" value="1"/>
</dbReference>
<feature type="compositionally biased region" description="Low complexity" evidence="1">
    <location>
        <begin position="1489"/>
        <end position="1507"/>
    </location>
</feature>
<keyword evidence="2" id="KW-1133">Transmembrane helix</keyword>
<proteinExistence type="predicted"/>
<evidence type="ECO:0000256" key="1">
    <source>
        <dbReference type="SAM" id="MobiDB-lite"/>
    </source>
</evidence>
<comment type="caution">
    <text evidence="4">The sequence shown here is derived from an EMBL/GenBank/DDBJ whole genome shotgun (WGS) entry which is preliminary data.</text>
</comment>
<organism evidence="4 5">
    <name type="scientific">Volvox africanus</name>
    <dbReference type="NCBI Taxonomy" id="51714"/>
    <lineage>
        <taxon>Eukaryota</taxon>
        <taxon>Viridiplantae</taxon>
        <taxon>Chlorophyta</taxon>
        <taxon>core chlorophytes</taxon>
        <taxon>Chlorophyceae</taxon>
        <taxon>CS clade</taxon>
        <taxon>Chlamydomonadales</taxon>
        <taxon>Volvocaceae</taxon>
        <taxon>Volvox</taxon>
    </lineage>
</organism>
<name>A0ABQ5RUK0_9CHLO</name>
<feature type="region of interest" description="Disordered" evidence="1">
    <location>
        <begin position="1612"/>
        <end position="1652"/>
    </location>
</feature>
<accession>A0ABQ5RUK0</accession>
<dbReference type="Proteomes" id="UP001165090">
    <property type="component" value="Unassembled WGS sequence"/>
</dbReference>
<sequence>MRVHIFCKALVLAVCCLAATQGRPGDAQQSFAIHRVLTASSPTYGNPPPARYPVVPTASPPVAPSPPSGHPLSPPPRVPSYPPVMLAPPPSSPLPSTPLPSPSLPSPSLPSPSLPSPSLPSPSLPSPSLPSPPPPRPTAPRFPPSSPCSDCQFCLDKLHGVTRKAFANLNPSNMSDVTALLFKDECESLPAQYTAGCARVAANIAQSVSNFLAARAGVLCTQLGACKASSACNNLRGTLPDGTAVSGKLDQCTQEGVAGGSVVTLPTVARWNKACRGFWDCQAKGDVCLMGLNGTPQAECFCEYGRDTCYYLGTCTPFCDLASTAVQLQRLNAGAQDCTPGNDTCGAGNLCVSQPGCRVWSCDTTTNSLVSKSCGGRCVPQQLNVISAKLVDSGAGVNLRLNAYATKLTNTPCEYIFDNATVQLLGGPGNAQCNTTNNILYVRLPANATIQPNQKMVLRSSGSLLTSQASPSATFSGNVTLQTCSNCATPNPVILGPSAMEAPCAGDNLLNAAAAVPPSFDASRSSHPSGRLAWKNVVWSVTAGPTAGQTLLSAIISRTNNITNPNDRLQLKLTLNESIELAEGQGYTIRVTLTSWLGTTNSTSFVFKKEGSSSPPAVKVVGPRVQQFLLSSGLRVGAEAGQVCAGKAVNWLWTSTWAGFPGNGVATQQLYLAPPLLAKHGTEIKLRISASYSGSNISSYDEVTMVTLGSKPIARVRGPSGKVPSNGTLIFNATSSRDPDITPDLQQLQYSWECRREDYPNPCFNGAEQGDQSTDGVWQIPASLLTTEIRHTIIVTVNKVVPIGTSPLASTASTEFELSAPGSFPTGNLTRQCSPDQCAKPHNTADDLVVLLTLDTDFITGTTVVWESKDVPGISTLTAVRTVTGAIMLSLPSAILPTNLDEISITAKLTWKGVGGLAFLKVSLDAPPFCTLGEPSQCLQVILDNDQYPQAVATISAIGWRDYLDGTDLTYEFGTVNGSNVNLQQSGSTTTAVVLGLFYGQVTLYGCAVDSGGGRTCASVTITVRTPPATFDARLTLSSINISSVTSSRSRTKLFGAANQCGCLFRWFQIFSSFGHHRRLGRMLQTTEANDAVSTQTIGLINAIMEGTNLEDLEQVKLTLSSVTNTANNAANLLTAEAAKTVLAALDKLITALSSSSNAAAVSTTAATQVCSVLAAAVSPTLIQDSSISWLKNVASSTSKAAAGLGKQAVPGSFLAAGTDGIYISAAALALTGDSFAYTTVRSGPTAGATAVATRRSTLELLVPQVELQPYPRFQLENSVRKLQEAGASSSNQIFVAGVGGKDLDGTSAAGESSDALPYSRRSLITTSTNAEAVLTFSGSSAVDASTFSLGLTHVTQVKDTTAVADVLVSALGSSLPSDVVLASGMVDVRWSYVTSSSLPEPTLDGTNSYITLTIPATSSYNDAKVKACLQYDSSSNTIQGSLSSLTAGTATATFVGYDGNTGLVTCRITAPGTYIVGLAPPRSPPPAQSSSQPPAGASSPPSTGASSPPPVMKEEKTEVVNSPPPEKDSSSIVIGGIVGGVGGAMLIAVIAALVILQRRQRQSIRASNTVSVEVGPGGSRAGGSNATWAFAQPPATDGSGPVTPVATGGNVDTGEQPQGNYNLSPSAGDFVLPNTPKNAPGRMALPALAEG</sequence>
<evidence type="ECO:0008006" key="6">
    <source>
        <dbReference type="Google" id="ProtNLM"/>
    </source>
</evidence>
<protein>
    <recommendedName>
        <fullName evidence="6">PKD/REJ-like domain-containing protein</fullName>
    </recommendedName>
</protein>
<keyword evidence="2" id="KW-0472">Membrane</keyword>
<evidence type="ECO:0000256" key="2">
    <source>
        <dbReference type="SAM" id="Phobius"/>
    </source>
</evidence>
<evidence type="ECO:0000313" key="5">
    <source>
        <dbReference type="Proteomes" id="UP001165090"/>
    </source>
</evidence>
<keyword evidence="5" id="KW-1185">Reference proteome</keyword>
<evidence type="ECO:0000256" key="3">
    <source>
        <dbReference type="SAM" id="SignalP"/>
    </source>
</evidence>
<dbReference type="EMBL" id="BSDZ01000008">
    <property type="protein sequence ID" value="GLI60874.1"/>
    <property type="molecule type" value="Genomic_DNA"/>
</dbReference>
<feature type="region of interest" description="Disordered" evidence="1">
    <location>
        <begin position="42"/>
        <end position="144"/>
    </location>
</feature>
<feature type="compositionally biased region" description="Pro residues" evidence="1">
    <location>
        <begin position="58"/>
        <end position="144"/>
    </location>
</feature>
<reference evidence="4 5" key="1">
    <citation type="journal article" date="2023" name="IScience">
        <title>Expanded male sex-determining region conserved during the evolution of homothallism in the green alga Volvox.</title>
        <authorList>
            <person name="Yamamoto K."/>
            <person name="Matsuzaki R."/>
            <person name="Mahakham W."/>
            <person name="Heman W."/>
            <person name="Sekimoto H."/>
            <person name="Kawachi M."/>
            <person name="Minakuchi Y."/>
            <person name="Toyoda A."/>
            <person name="Nozaki H."/>
        </authorList>
    </citation>
    <scope>NUCLEOTIDE SEQUENCE [LARGE SCALE GENOMIC DNA]</scope>
    <source>
        <strain evidence="4 5">NIES-4468</strain>
    </source>
</reference>
<feature type="region of interest" description="Disordered" evidence="1">
    <location>
        <begin position="1478"/>
        <end position="1533"/>
    </location>
</feature>
<dbReference type="PANTHER" id="PTHR36721">
    <property type="entry name" value="PROLINE-RICH FAMILY PROTEIN"/>
    <property type="match status" value="1"/>
</dbReference>
<keyword evidence="3" id="KW-0732">Signal</keyword>